<organism evidence="2">
    <name type="scientific">uncultured Acetobacteraceae bacterium</name>
    <dbReference type="NCBI Taxonomy" id="169975"/>
    <lineage>
        <taxon>Bacteria</taxon>
        <taxon>Pseudomonadati</taxon>
        <taxon>Pseudomonadota</taxon>
        <taxon>Alphaproteobacteria</taxon>
        <taxon>Acetobacterales</taxon>
        <taxon>Acetobacteraceae</taxon>
        <taxon>environmental samples</taxon>
    </lineage>
</organism>
<feature type="compositionally biased region" description="Basic residues" evidence="1">
    <location>
        <begin position="152"/>
        <end position="175"/>
    </location>
</feature>
<gene>
    <name evidence="2" type="ORF">AVDCRST_MAG04-2974</name>
</gene>
<evidence type="ECO:0000313" key="2">
    <source>
        <dbReference type="EMBL" id="CAA9268287.1"/>
    </source>
</evidence>
<dbReference type="EMBL" id="CADCTL010000210">
    <property type="protein sequence ID" value="CAA9268287.1"/>
    <property type="molecule type" value="Genomic_DNA"/>
</dbReference>
<feature type="region of interest" description="Disordered" evidence="1">
    <location>
        <begin position="1"/>
        <end position="319"/>
    </location>
</feature>
<proteinExistence type="predicted"/>
<name>A0A6J4J4S8_9PROT</name>
<reference evidence="2" key="1">
    <citation type="submission" date="2020-02" db="EMBL/GenBank/DDBJ databases">
        <authorList>
            <person name="Meier V. D."/>
        </authorList>
    </citation>
    <scope>NUCLEOTIDE SEQUENCE</scope>
    <source>
        <strain evidence="2">AVDCRST_MAG04</strain>
    </source>
</reference>
<feature type="non-terminal residue" evidence="2">
    <location>
        <position position="1"/>
    </location>
</feature>
<dbReference type="AlphaFoldDB" id="A0A6J4J4S8"/>
<feature type="compositionally biased region" description="Basic residues" evidence="1">
    <location>
        <begin position="201"/>
        <end position="223"/>
    </location>
</feature>
<feature type="compositionally biased region" description="Low complexity" evidence="1">
    <location>
        <begin position="141"/>
        <end position="151"/>
    </location>
</feature>
<protein>
    <submittedName>
        <fullName evidence="2">BUG/TctC family periplasmic protein</fullName>
    </submittedName>
</protein>
<sequence length="319" mass="33154">ATPSLPDRGRSGRRDATRHRATLAGAADPCRGAVRPGRLGRRRRALPGGALVGDVRRAGGGGEPARRRRGDRHGGGGQGGARRPHAADDVEHPHRERDPHPQPALCAAARPDAGGGGERRLPRAGGASRPAGRDGARAGRPRPGQSGARGLRLLRPRHALPHRRRGLLRHGRHPHEPHPLQGQQRGADGVDRGPSAGDVRRHPHHARADRRRAGARPRHHRTGALRPAAGAAEPDGGGAGLRGLHLARPDGARGPAGADRGAAQRRGQPHPGLAGNASRAGARRRPAHADDGGGLRGVPGARHRAPARLDTAGAHRGAV</sequence>
<evidence type="ECO:0000256" key="1">
    <source>
        <dbReference type="SAM" id="MobiDB-lite"/>
    </source>
</evidence>
<feature type="compositionally biased region" description="Low complexity" evidence="1">
    <location>
        <begin position="252"/>
        <end position="280"/>
    </location>
</feature>
<accession>A0A6J4J4S8</accession>
<feature type="non-terminal residue" evidence="2">
    <location>
        <position position="319"/>
    </location>
</feature>
<feature type="compositionally biased region" description="Basic and acidic residues" evidence="1">
    <location>
        <begin position="85"/>
        <end position="100"/>
    </location>
</feature>